<dbReference type="EMBL" id="CP026520">
    <property type="protein sequence ID" value="QAV20955.1"/>
    <property type="molecule type" value="Genomic_DNA"/>
</dbReference>
<accession>A0A410X2W8</accession>
<sequence>MEQQMKNNRHRNTAMLLIALGVFLILERWVGIFVVIALLLMFFGFYKVRYENEKKGVAYMGVGAVILLGNNFSLVLAVILISLGIFYIKSKKVQPGDDFIQKQTLIDSIRPGKEPWVLKDSSIWFIIGEAHLDLSYAILEKKETTLVLQGIIGDVRLIVPEEIGVSIEASVTVGQISSPLEKESGIINKLNWISPNYETREHQVKLIVSYIVGDIDVRML</sequence>
<evidence type="ECO:0000313" key="5">
    <source>
        <dbReference type="Proteomes" id="UP000288943"/>
    </source>
</evidence>
<reference evidence="3 6" key="2">
    <citation type="submission" date="2022-05" db="EMBL/GenBank/DDBJ databases">
        <title>Genome Sequencing of Bee-Associated Microbes.</title>
        <authorList>
            <person name="Dunlap C."/>
        </authorList>
    </citation>
    <scope>NUCLEOTIDE SEQUENCE [LARGE SCALE GENOMIC DNA]</scope>
    <source>
        <strain evidence="3 6">NRRL B-23120</strain>
    </source>
</reference>
<dbReference type="NCBIfam" id="NF040535">
    <property type="entry name" value="LiaF_C_term"/>
    <property type="match status" value="1"/>
</dbReference>
<organism evidence="4 5">
    <name type="scientific">Paenibacillus chitinolyticus</name>
    <dbReference type="NCBI Taxonomy" id="79263"/>
    <lineage>
        <taxon>Bacteria</taxon>
        <taxon>Bacillati</taxon>
        <taxon>Bacillota</taxon>
        <taxon>Bacilli</taxon>
        <taxon>Bacillales</taxon>
        <taxon>Paenibacillaceae</taxon>
        <taxon>Paenibacillus</taxon>
    </lineage>
</organism>
<keyword evidence="1" id="KW-1133">Transmembrane helix</keyword>
<dbReference type="RefSeq" id="WP_042233637.1">
    <property type="nucleotide sequence ID" value="NZ_CP026520.1"/>
</dbReference>
<dbReference type="InterPro" id="IPR047793">
    <property type="entry name" value="LiaF_C"/>
</dbReference>
<dbReference type="Pfam" id="PF09922">
    <property type="entry name" value="LiaF-like_C"/>
    <property type="match status" value="1"/>
</dbReference>
<dbReference type="EMBL" id="JAMDMJ010000042">
    <property type="protein sequence ID" value="MCY9599284.1"/>
    <property type="molecule type" value="Genomic_DNA"/>
</dbReference>
<dbReference type="OrthoDB" id="2660937at2"/>
<protein>
    <submittedName>
        <fullName evidence="3">Cell wall-active antibiotics response protein LiaF</fullName>
    </submittedName>
</protein>
<dbReference type="KEGG" id="pchi:PC41400_26015"/>
<name>A0A410X2W8_9BACL</name>
<feature type="domain" description="Cell wall-active antibiotics response LiaF-like C-terminal" evidence="2">
    <location>
        <begin position="106"/>
        <end position="217"/>
    </location>
</feature>
<dbReference type="AlphaFoldDB" id="A0A410X2W8"/>
<keyword evidence="1" id="KW-0812">Transmembrane</keyword>
<evidence type="ECO:0000259" key="2">
    <source>
        <dbReference type="Pfam" id="PF09922"/>
    </source>
</evidence>
<evidence type="ECO:0000313" key="6">
    <source>
        <dbReference type="Proteomes" id="UP001527202"/>
    </source>
</evidence>
<keyword evidence="6" id="KW-1185">Reference proteome</keyword>
<dbReference type="Proteomes" id="UP000288943">
    <property type="component" value="Chromosome"/>
</dbReference>
<gene>
    <name evidence="3" type="primary">liaF</name>
    <name evidence="3" type="ORF">M5X16_26440</name>
    <name evidence="4" type="ORF">PC41400_26015</name>
</gene>
<dbReference type="InterPro" id="IPR024425">
    <property type="entry name" value="LiaF-like_C"/>
</dbReference>
<feature type="transmembrane region" description="Helical" evidence="1">
    <location>
        <begin position="57"/>
        <end position="88"/>
    </location>
</feature>
<evidence type="ECO:0000313" key="3">
    <source>
        <dbReference type="EMBL" id="MCY9599284.1"/>
    </source>
</evidence>
<proteinExistence type="predicted"/>
<keyword evidence="1" id="KW-0472">Membrane</keyword>
<evidence type="ECO:0000256" key="1">
    <source>
        <dbReference type="SAM" id="Phobius"/>
    </source>
</evidence>
<dbReference type="GeneID" id="95378250"/>
<reference evidence="4 5" key="1">
    <citation type="submission" date="2018-01" db="EMBL/GenBank/DDBJ databases">
        <title>The whole genome sequencing and assembly of Paenibacillus chitinolyticus KCCM 41400 strain.</title>
        <authorList>
            <person name="Kim J.-Y."/>
            <person name="Park M.-K."/>
            <person name="Lee Y.-J."/>
            <person name="Yi H."/>
            <person name="Bahn Y.-S."/>
            <person name="Kim J.F."/>
            <person name="Lee D.-W."/>
        </authorList>
    </citation>
    <scope>NUCLEOTIDE SEQUENCE [LARGE SCALE GENOMIC DNA]</scope>
    <source>
        <strain evidence="4 5">KCCM 41400</strain>
    </source>
</reference>
<evidence type="ECO:0000313" key="4">
    <source>
        <dbReference type="EMBL" id="QAV20955.1"/>
    </source>
</evidence>
<feature type="transmembrane region" description="Helical" evidence="1">
    <location>
        <begin position="12"/>
        <end position="45"/>
    </location>
</feature>
<dbReference type="Proteomes" id="UP001527202">
    <property type="component" value="Unassembled WGS sequence"/>
</dbReference>